<evidence type="ECO:0000313" key="9">
    <source>
        <dbReference type="EMBL" id="OEV16052.1"/>
    </source>
</evidence>
<dbReference type="InterPro" id="IPR013525">
    <property type="entry name" value="ABC2_TM"/>
</dbReference>
<feature type="transmembrane region" description="Helical" evidence="7">
    <location>
        <begin position="158"/>
        <end position="183"/>
    </location>
</feature>
<protein>
    <submittedName>
        <fullName evidence="9">ABC transporter</fullName>
    </submittedName>
</protein>
<evidence type="ECO:0000256" key="2">
    <source>
        <dbReference type="ARBA" id="ARBA00022692"/>
    </source>
</evidence>
<keyword evidence="2 7" id="KW-0812">Transmembrane</keyword>
<feature type="transmembrane region" description="Helical" evidence="7">
    <location>
        <begin position="195"/>
        <end position="215"/>
    </location>
</feature>
<keyword evidence="10" id="KW-1185">Reference proteome</keyword>
<sequence length="276" mass="29044">MSSTTTGPGPGSGTGTRTGTREARNSPFSGVNAVFIGYELRRRFNRQTTIFTLLLPAVLYLALFRTAPDGATLPHGNFAAWMMSGIAVYGAATAAVSSAATISVEKASGWMRTMALSPLAPPGYLFVKVLSSVLMAAVPVAIVGLLGTFTGVEATATVWVTSLLVAWLGAAVFAALGITLGLALKPETVMHMPGLTMTALAFLGNLFIPLSGTMLEISRYSPMFGVSTLARYSLTEGYSFSGEHSSLAMAVVNTVAWFAAFSFMAVRRFRKSTGRN</sequence>
<dbReference type="OrthoDB" id="63188at2"/>
<feature type="transmembrane region" description="Helical" evidence="7">
    <location>
        <begin position="125"/>
        <end position="146"/>
    </location>
</feature>
<keyword evidence="5" id="KW-0046">Antibiotic resistance</keyword>
<dbReference type="AlphaFoldDB" id="A0A1E7LIK7"/>
<name>A0A1E7LIK7_9ACTN</name>
<evidence type="ECO:0000256" key="6">
    <source>
        <dbReference type="SAM" id="MobiDB-lite"/>
    </source>
</evidence>
<evidence type="ECO:0000313" key="10">
    <source>
        <dbReference type="Proteomes" id="UP000175971"/>
    </source>
</evidence>
<evidence type="ECO:0000256" key="4">
    <source>
        <dbReference type="ARBA" id="ARBA00023136"/>
    </source>
</evidence>
<dbReference type="PANTHER" id="PTHR43229:SF2">
    <property type="entry name" value="NODULATION PROTEIN J"/>
    <property type="match status" value="1"/>
</dbReference>
<dbReference type="PATRIC" id="fig|518642.7.peg.4244"/>
<dbReference type="PIRSF" id="PIRSF006648">
    <property type="entry name" value="DrrB"/>
    <property type="match status" value="1"/>
</dbReference>
<dbReference type="RefSeq" id="WP_070204270.1">
    <property type="nucleotide sequence ID" value="NZ_LJGZ01000105.1"/>
</dbReference>
<feature type="domain" description="ABC-2 type transporter transmembrane" evidence="8">
    <location>
        <begin position="41"/>
        <end position="212"/>
    </location>
</feature>
<comment type="subcellular location">
    <subcellularLocation>
        <location evidence="1">Membrane</location>
        <topology evidence="1">Multi-pass membrane protein</topology>
    </subcellularLocation>
</comment>
<accession>A0A1E7LIK7</accession>
<dbReference type="GO" id="GO:0046677">
    <property type="term" value="P:response to antibiotic"/>
    <property type="evidence" value="ECO:0007669"/>
    <property type="project" value="UniProtKB-KW"/>
</dbReference>
<proteinExistence type="predicted"/>
<dbReference type="PANTHER" id="PTHR43229">
    <property type="entry name" value="NODULATION PROTEIN J"/>
    <property type="match status" value="1"/>
</dbReference>
<dbReference type="Pfam" id="PF01061">
    <property type="entry name" value="ABC2_membrane"/>
    <property type="match status" value="1"/>
</dbReference>
<dbReference type="InterPro" id="IPR000412">
    <property type="entry name" value="ABC_2_transport"/>
</dbReference>
<comment type="caution">
    <text evidence="9">The sequence shown here is derived from an EMBL/GenBank/DDBJ whole genome shotgun (WGS) entry which is preliminary data.</text>
</comment>
<keyword evidence="4 7" id="KW-0472">Membrane</keyword>
<dbReference type="GO" id="GO:0043190">
    <property type="term" value="C:ATP-binding cassette (ABC) transporter complex"/>
    <property type="evidence" value="ECO:0007669"/>
    <property type="project" value="InterPro"/>
</dbReference>
<reference evidence="9 10" key="1">
    <citation type="journal article" date="2016" name="Front. Microbiol.">
        <title>Comparative Genomics Analysis of Streptomyces Species Reveals Their Adaptation to the Marine Environment and Their Diversity at the Genomic Level.</title>
        <authorList>
            <person name="Tian X."/>
            <person name="Zhang Z."/>
            <person name="Yang T."/>
            <person name="Chen M."/>
            <person name="Li J."/>
            <person name="Chen F."/>
            <person name="Yang J."/>
            <person name="Li W."/>
            <person name="Zhang B."/>
            <person name="Zhang Z."/>
            <person name="Wu J."/>
            <person name="Zhang C."/>
            <person name="Long L."/>
            <person name="Xiao J."/>
        </authorList>
    </citation>
    <scope>NUCLEOTIDE SEQUENCE [LARGE SCALE GENOMIC DNA]</scope>
    <source>
        <strain evidence="9 10">SCSIO M10372</strain>
    </source>
</reference>
<evidence type="ECO:0000256" key="7">
    <source>
        <dbReference type="SAM" id="Phobius"/>
    </source>
</evidence>
<evidence type="ECO:0000256" key="5">
    <source>
        <dbReference type="ARBA" id="ARBA00023251"/>
    </source>
</evidence>
<feature type="region of interest" description="Disordered" evidence="6">
    <location>
        <begin position="1"/>
        <end position="25"/>
    </location>
</feature>
<dbReference type="InterPro" id="IPR051784">
    <property type="entry name" value="Nod_factor_ABC_transporter"/>
</dbReference>
<feature type="transmembrane region" description="Helical" evidence="7">
    <location>
        <begin position="79"/>
        <end position="104"/>
    </location>
</feature>
<organism evidence="9 10">
    <name type="scientific">Streptomyces nanshensis</name>
    <dbReference type="NCBI Taxonomy" id="518642"/>
    <lineage>
        <taxon>Bacteria</taxon>
        <taxon>Bacillati</taxon>
        <taxon>Actinomycetota</taxon>
        <taxon>Actinomycetes</taxon>
        <taxon>Kitasatosporales</taxon>
        <taxon>Streptomycetaceae</taxon>
        <taxon>Streptomyces</taxon>
    </lineage>
</organism>
<evidence type="ECO:0000256" key="3">
    <source>
        <dbReference type="ARBA" id="ARBA00022989"/>
    </source>
</evidence>
<dbReference type="EMBL" id="LJGZ01000105">
    <property type="protein sequence ID" value="OEV16052.1"/>
    <property type="molecule type" value="Genomic_DNA"/>
</dbReference>
<feature type="transmembrane region" description="Helical" evidence="7">
    <location>
        <begin position="247"/>
        <end position="266"/>
    </location>
</feature>
<keyword evidence="3 7" id="KW-1133">Transmembrane helix</keyword>
<evidence type="ECO:0000256" key="1">
    <source>
        <dbReference type="ARBA" id="ARBA00004141"/>
    </source>
</evidence>
<gene>
    <name evidence="9" type="ORF">AN221_35250</name>
</gene>
<dbReference type="Proteomes" id="UP000175971">
    <property type="component" value="Unassembled WGS sequence"/>
</dbReference>
<feature type="transmembrane region" description="Helical" evidence="7">
    <location>
        <begin position="50"/>
        <end position="67"/>
    </location>
</feature>
<evidence type="ECO:0000259" key="8">
    <source>
        <dbReference type="Pfam" id="PF01061"/>
    </source>
</evidence>
<dbReference type="GO" id="GO:0140359">
    <property type="term" value="F:ABC-type transporter activity"/>
    <property type="evidence" value="ECO:0007669"/>
    <property type="project" value="InterPro"/>
</dbReference>